<feature type="domain" description="N-acetyltransferase ESCO zinc-finger" evidence="2">
    <location>
        <begin position="231"/>
        <end position="270"/>
    </location>
</feature>
<reference evidence="3" key="1">
    <citation type="submission" date="2023-10" db="EMBL/GenBank/DDBJ databases">
        <authorList>
            <person name="Hackl T."/>
        </authorList>
    </citation>
    <scope>NUCLEOTIDE SEQUENCE</scope>
</reference>
<dbReference type="AlphaFoldDB" id="A0AAI8YLS8"/>
<evidence type="ECO:0000256" key="1">
    <source>
        <dbReference type="SAM" id="MobiDB-lite"/>
    </source>
</evidence>
<comment type="caution">
    <text evidence="3">The sequence shown here is derived from an EMBL/GenBank/DDBJ whole genome shotgun (WGS) entry which is preliminary data.</text>
</comment>
<sequence>MSELKGKPRPTKKVDRAYVPSSNLSAKYTPINKRLRPLRTYSKRASSTDAPEPEAKRRRIADTTAAGTKRTTNAKKPPPPALPPQTAQKGTLFAYFKKVAPPTSSSTLPSEPSSEAAEHELDNTITPPSSPPKLNVRRKKARRLTTRVVSRDIEEPDDENGDSEESEERAKELTDGEVSPSSSDGGIIIIMAETSPNSLDRVVDGRRTKRPEAVGKRGKETPEVPKAATVQTTLSLSLNDQGFTECRDCYMLYNPYHEKDVRHHARLHDALQKARLDGDDTVD</sequence>
<feature type="region of interest" description="Disordered" evidence="1">
    <location>
        <begin position="1"/>
        <end position="184"/>
    </location>
</feature>
<proteinExistence type="predicted"/>
<feature type="compositionally biased region" description="Low complexity" evidence="1">
    <location>
        <begin position="101"/>
        <end position="115"/>
    </location>
</feature>
<protein>
    <submittedName>
        <fullName evidence="3">Uu.00g143310.m01.CDS01</fullName>
    </submittedName>
</protein>
<dbReference type="Proteomes" id="UP001295740">
    <property type="component" value="Unassembled WGS sequence"/>
</dbReference>
<name>A0AAI8YLS8_9PEZI</name>
<evidence type="ECO:0000313" key="3">
    <source>
        <dbReference type="EMBL" id="CAJ2509305.1"/>
    </source>
</evidence>
<dbReference type="Pfam" id="PF13878">
    <property type="entry name" value="zf-C2H2_3"/>
    <property type="match status" value="1"/>
</dbReference>
<evidence type="ECO:0000313" key="4">
    <source>
        <dbReference type="Proteomes" id="UP001295740"/>
    </source>
</evidence>
<feature type="compositionally biased region" description="Basic and acidic residues" evidence="1">
    <location>
        <begin position="1"/>
        <end position="16"/>
    </location>
</feature>
<evidence type="ECO:0000259" key="2">
    <source>
        <dbReference type="Pfam" id="PF13878"/>
    </source>
</evidence>
<accession>A0AAI8YLS8</accession>
<keyword evidence="4" id="KW-1185">Reference proteome</keyword>
<gene>
    <name evidence="3" type="ORF">KHLLAP_LOCUS9773</name>
</gene>
<dbReference type="InterPro" id="IPR028005">
    <property type="entry name" value="AcTrfase_ESCO_Znf_dom"/>
</dbReference>
<feature type="compositionally biased region" description="Basic residues" evidence="1">
    <location>
        <begin position="135"/>
        <end position="145"/>
    </location>
</feature>
<organism evidence="3 4">
    <name type="scientific">Anthostomella pinea</name>
    <dbReference type="NCBI Taxonomy" id="933095"/>
    <lineage>
        <taxon>Eukaryota</taxon>
        <taxon>Fungi</taxon>
        <taxon>Dikarya</taxon>
        <taxon>Ascomycota</taxon>
        <taxon>Pezizomycotina</taxon>
        <taxon>Sordariomycetes</taxon>
        <taxon>Xylariomycetidae</taxon>
        <taxon>Xylariales</taxon>
        <taxon>Xylariaceae</taxon>
        <taxon>Anthostomella</taxon>
    </lineage>
</organism>
<dbReference type="EMBL" id="CAUWAG010000012">
    <property type="protein sequence ID" value="CAJ2509305.1"/>
    <property type="molecule type" value="Genomic_DNA"/>
</dbReference>
<feature type="compositionally biased region" description="Acidic residues" evidence="1">
    <location>
        <begin position="154"/>
        <end position="167"/>
    </location>
</feature>